<dbReference type="AlphaFoldDB" id="F0F3Q6"/>
<dbReference type="EMBL" id="AEWX01000002">
    <property type="protein sequence ID" value="EGC21186.1"/>
    <property type="molecule type" value="Genomic_DNA"/>
</dbReference>
<dbReference type="HOGENOM" id="CLU_3294352_0_0_10"/>
<comment type="caution">
    <text evidence="1">The sequence shown here is derived from an EMBL/GenBank/DDBJ whole genome shotgun (WGS) entry which is preliminary data.</text>
</comment>
<gene>
    <name evidence="1" type="ORF">HMPREF9141_0222</name>
</gene>
<name>F0F3Q6_9BACT</name>
<evidence type="ECO:0000313" key="2">
    <source>
        <dbReference type="Proteomes" id="UP000005697"/>
    </source>
</evidence>
<dbReference type="Proteomes" id="UP000005697">
    <property type="component" value="Unassembled WGS sequence"/>
</dbReference>
<proteinExistence type="predicted"/>
<evidence type="ECO:0000313" key="1">
    <source>
        <dbReference type="EMBL" id="EGC21186.1"/>
    </source>
</evidence>
<reference evidence="1 2" key="1">
    <citation type="submission" date="2011-01" db="EMBL/GenBank/DDBJ databases">
        <authorList>
            <person name="Muzny D."/>
            <person name="Qin X."/>
            <person name="Deng J."/>
            <person name="Jiang H."/>
            <person name="Liu Y."/>
            <person name="Qu J."/>
            <person name="Song X.-Z."/>
            <person name="Zhang L."/>
            <person name="Thornton R."/>
            <person name="Coyle M."/>
            <person name="Francisco L."/>
            <person name="Jackson L."/>
            <person name="Javaid M."/>
            <person name="Korchina V."/>
            <person name="Kovar C."/>
            <person name="Mata R."/>
            <person name="Mathew T."/>
            <person name="Ngo R."/>
            <person name="Nguyen L."/>
            <person name="Nguyen N."/>
            <person name="Okwuonu G."/>
            <person name="Ongeri F."/>
            <person name="Pham C."/>
            <person name="Simmons D."/>
            <person name="Wilczek-Boney K."/>
            <person name="Hale W."/>
            <person name="Jakkamsetti A."/>
            <person name="Pham P."/>
            <person name="Ruth R."/>
            <person name="San Lucas F."/>
            <person name="Warren J."/>
            <person name="Zhang J."/>
            <person name="Zhao Z."/>
            <person name="Zhou C."/>
            <person name="Zhu D."/>
            <person name="Lee S."/>
            <person name="Bess C."/>
            <person name="Blankenburg K."/>
            <person name="Forbes L."/>
            <person name="Fu Q."/>
            <person name="Gubbala S."/>
            <person name="Hirani K."/>
            <person name="Jayaseelan J.C."/>
            <person name="Lara F."/>
            <person name="Munidasa M."/>
            <person name="Palculict T."/>
            <person name="Patil S."/>
            <person name="Pu L.-L."/>
            <person name="Saada N."/>
            <person name="Tang L."/>
            <person name="Weissenberger G."/>
            <person name="Zhu Y."/>
            <person name="Hemphill L."/>
            <person name="Shang Y."/>
            <person name="Youmans B."/>
            <person name="Ayvaz T."/>
            <person name="Ross M."/>
            <person name="Santibanez J."/>
            <person name="Aqrawi P."/>
            <person name="Gross S."/>
            <person name="Joshi V."/>
            <person name="Fowler G."/>
            <person name="Nazareth L."/>
            <person name="Reid J."/>
            <person name="Worley K."/>
            <person name="Petrosino J."/>
            <person name="Highlander S."/>
            <person name="Gibbs R."/>
        </authorList>
    </citation>
    <scope>NUCLEOTIDE SEQUENCE [LARGE SCALE GENOMIC DNA]</scope>
    <source>
        <strain evidence="1 2">DSM 16608</strain>
    </source>
</reference>
<keyword evidence="2" id="KW-1185">Reference proteome</keyword>
<accession>F0F3Q6</accession>
<organism evidence="1 2">
    <name type="scientific">Prevotella multiformis DSM 16608</name>
    <dbReference type="NCBI Taxonomy" id="888743"/>
    <lineage>
        <taxon>Bacteria</taxon>
        <taxon>Pseudomonadati</taxon>
        <taxon>Bacteroidota</taxon>
        <taxon>Bacteroidia</taxon>
        <taxon>Bacteroidales</taxon>
        <taxon>Prevotellaceae</taxon>
        <taxon>Prevotella</taxon>
    </lineage>
</organism>
<sequence>MQKGIYPFRCFLMQAMDCFCSDNLLMDAMPEPVSSYFPWI</sequence>
<dbReference type="STRING" id="888743.HMPREF9141_0222"/>
<protein>
    <submittedName>
        <fullName evidence="1">Uncharacterized protein</fullName>
    </submittedName>
</protein>